<keyword evidence="1" id="KW-0472">Membrane</keyword>
<dbReference type="Proteomes" id="UP000306409">
    <property type="component" value="Chromosome"/>
</dbReference>
<evidence type="ECO:0000313" key="3">
    <source>
        <dbReference type="Proteomes" id="UP000306409"/>
    </source>
</evidence>
<name>A0A7H1VTF3_9FIRM</name>
<keyword evidence="3" id="KW-1185">Reference proteome</keyword>
<feature type="transmembrane region" description="Helical" evidence="1">
    <location>
        <begin position="62"/>
        <end position="83"/>
    </location>
</feature>
<proteinExistence type="predicted"/>
<evidence type="ECO:0000313" key="2">
    <source>
        <dbReference type="EMBL" id="QNU68665.1"/>
    </source>
</evidence>
<organism evidence="2 3">
    <name type="scientific">Ruminiclostridium herbifermentans</name>
    <dbReference type="NCBI Taxonomy" id="2488810"/>
    <lineage>
        <taxon>Bacteria</taxon>
        <taxon>Bacillati</taxon>
        <taxon>Bacillota</taxon>
        <taxon>Clostridia</taxon>
        <taxon>Eubacteriales</taxon>
        <taxon>Oscillospiraceae</taxon>
        <taxon>Ruminiclostridium</taxon>
    </lineage>
</organism>
<reference evidence="2 3" key="1">
    <citation type="submission" date="2020-09" db="EMBL/GenBank/DDBJ databases">
        <title>Characterization and genome sequencing of Ruminiclostridium sp. nov. MA18.</title>
        <authorList>
            <person name="Rettenmaier R."/>
            <person name="Kowollik M.-L."/>
            <person name="Liebl W."/>
            <person name="Zverlov V."/>
        </authorList>
    </citation>
    <scope>NUCLEOTIDE SEQUENCE [LARGE SCALE GENOMIC DNA]</scope>
    <source>
        <strain evidence="2 3">MA18</strain>
    </source>
</reference>
<keyword evidence="1" id="KW-0812">Transmembrane</keyword>
<protein>
    <submittedName>
        <fullName evidence="2">Uncharacterized protein</fullName>
    </submittedName>
</protein>
<evidence type="ECO:0000256" key="1">
    <source>
        <dbReference type="SAM" id="Phobius"/>
    </source>
</evidence>
<dbReference type="KEGG" id="rher:EHE19_009840"/>
<keyword evidence="1" id="KW-1133">Transmembrane helix</keyword>
<dbReference type="EMBL" id="CP061336">
    <property type="protein sequence ID" value="QNU68665.1"/>
    <property type="molecule type" value="Genomic_DNA"/>
</dbReference>
<dbReference type="AlphaFoldDB" id="A0A7H1VTF3"/>
<accession>A0A7H1VTF3</accession>
<gene>
    <name evidence="2" type="ORF">EHE19_009840</name>
</gene>
<feature type="transmembrane region" description="Helical" evidence="1">
    <location>
        <begin position="29"/>
        <end position="50"/>
    </location>
</feature>
<sequence length="84" mass="9367">MYYVFLCNLLTNPAINLLALGAGYIFDVFGYKLTILILEIAVVIIEAYIIRLLCGFKVKKSVLISLVLNSLSYGIGLLFYSLLI</sequence>